<keyword evidence="4" id="KW-1003">Cell membrane</keyword>
<keyword evidence="5" id="KW-0812">Transmembrane</keyword>
<dbReference type="Proteomes" id="UP000680750">
    <property type="component" value="Chromosome"/>
</dbReference>
<protein>
    <recommendedName>
        <fullName evidence="13">Preprotein translocase subunit YajC</fullName>
    </recommendedName>
</protein>
<evidence type="ECO:0000256" key="10">
    <source>
        <dbReference type="SAM" id="MobiDB-lite"/>
    </source>
</evidence>
<dbReference type="AlphaFoldDB" id="A0A810L684"/>
<evidence type="ECO:0000256" key="7">
    <source>
        <dbReference type="ARBA" id="ARBA00022989"/>
    </source>
</evidence>
<feature type="region of interest" description="Disordered" evidence="10">
    <location>
        <begin position="83"/>
        <end position="148"/>
    </location>
</feature>
<accession>A0A810L684</accession>
<dbReference type="PANTHER" id="PTHR33909:SF1">
    <property type="entry name" value="SEC TRANSLOCON ACCESSORY COMPLEX SUBUNIT YAJC"/>
    <property type="match status" value="1"/>
</dbReference>
<keyword evidence="3" id="KW-0813">Transport</keyword>
<name>A0A810L684_9ACTN</name>
<evidence type="ECO:0000256" key="1">
    <source>
        <dbReference type="ARBA" id="ARBA00004162"/>
    </source>
</evidence>
<evidence type="ECO:0008006" key="13">
    <source>
        <dbReference type="Google" id="ProtNLM"/>
    </source>
</evidence>
<dbReference type="EMBL" id="AP023354">
    <property type="protein sequence ID" value="BCJ30609.1"/>
    <property type="molecule type" value="Genomic_DNA"/>
</dbReference>
<gene>
    <name evidence="11" type="ORF">Asera_47170</name>
</gene>
<evidence type="ECO:0000256" key="6">
    <source>
        <dbReference type="ARBA" id="ARBA00022927"/>
    </source>
</evidence>
<keyword evidence="7" id="KW-1133">Transmembrane helix</keyword>
<reference evidence="11" key="1">
    <citation type="submission" date="2020-08" db="EMBL/GenBank/DDBJ databases">
        <title>Whole genome shotgun sequence of Actinocatenispora sera NBRC 101916.</title>
        <authorList>
            <person name="Komaki H."/>
            <person name="Tamura T."/>
        </authorList>
    </citation>
    <scope>NUCLEOTIDE SEQUENCE</scope>
    <source>
        <strain evidence="11">NBRC 101916</strain>
    </source>
</reference>
<sequence length="148" mass="16245">MILLFVLMIVAMYFLLIRPQQKRKREQQQMQSNAGIGAEIMTLGGLYGTIVDTDDESITIEVAPGVTNRYAKGAIARVVTPADQVADEVDEDDEIDEEYVEESDAAVEPELADVVEESDEDDSPATKTKKKEEVAASNQALPRDPTAN</sequence>
<comment type="subcellular location">
    <subcellularLocation>
        <location evidence="1">Cell membrane</location>
        <topology evidence="1">Single-pass membrane protein</topology>
    </subcellularLocation>
</comment>
<keyword evidence="6" id="KW-0653">Protein transport</keyword>
<dbReference type="OrthoDB" id="2200301at2"/>
<evidence type="ECO:0000256" key="9">
    <source>
        <dbReference type="ARBA" id="ARBA00023136"/>
    </source>
</evidence>
<keyword evidence="8" id="KW-0811">Translocation</keyword>
<evidence type="ECO:0000313" key="12">
    <source>
        <dbReference type="Proteomes" id="UP000680750"/>
    </source>
</evidence>
<evidence type="ECO:0000256" key="5">
    <source>
        <dbReference type="ARBA" id="ARBA00022692"/>
    </source>
</evidence>
<dbReference type="GO" id="GO:0015031">
    <property type="term" value="P:protein transport"/>
    <property type="evidence" value="ECO:0007669"/>
    <property type="project" value="UniProtKB-KW"/>
</dbReference>
<organism evidence="11 12">
    <name type="scientific">Actinocatenispora sera</name>
    <dbReference type="NCBI Taxonomy" id="390989"/>
    <lineage>
        <taxon>Bacteria</taxon>
        <taxon>Bacillati</taxon>
        <taxon>Actinomycetota</taxon>
        <taxon>Actinomycetes</taxon>
        <taxon>Micromonosporales</taxon>
        <taxon>Micromonosporaceae</taxon>
        <taxon>Actinocatenispora</taxon>
    </lineage>
</organism>
<evidence type="ECO:0000256" key="3">
    <source>
        <dbReference type="ARBA" id="ARBA00022448"/>
    </source>
</evidence>
<evidence type="ECO:0000256" key="8">
    <source>
        <dbReference type="ARBA" id="ARBA00023010"/>
    </source>
</evidence>
<keyword evidence="12" id="KW-1185">Reference proteome</keyword>
<evidence type="ECO:0000256" key="2">
    <source>
        <dbReference type="ARBA" id="ARBA00006742"/>
    </source>
</evidence>
<dbReference type="InterPro" id="IPR003849">
    <property type="entry name" value="Preprotein_translocase_YajC"/>
</dbReference>
<dbReference type="Pfam" id="PF02699">
    <property type="entry name" value="YajC"/>
    <property type="match status" value="1"/>
</dbReference>
<dbReference type="GO" id="GO:0005886">
    <property type="term" value="C:plasma membrane"/>
    <property type="evidence" value="ECO:0007669"/>
    <property type="project" value="UniProtKB-SubCell"/>
</dbReference>
<feature type="compositionally biased region" description="Acidic residues" evidence="10">
    <location>
        <begin position="85"/>
        <end position="123"/>
    </location>
</feature>
<evidence type="ECO:0000313" key="11">
    <source>
        <dbReference type="EMBL" id="BCJ30609.1"/>
    </source>
</evidence>
<keyword evidence="9" id="KW-0472">Membrane</keyword>
<dbReference type="PANTHER" id="PTHR33909">
    <property type="entry name" value="SEC TRANSLOCON ACCESSORY COMPLEX SUBUNIT YAJC"/>
    <property type="match status" value="1"/>
</dbReference>
<dbReference type="SMART" id="SM01323">
    <property type="entry name" value="YajC"/>
    <property type="match status" value="1"/>
</dbReference>
<comment type="similarity">
    <text evidence="2">Belongs to the YajC family.</text>
</comment>
<evidence type="ECO:0000256" key="4">
    <source>
        <dbReference type="ARBA" id="ARBA00022475"/>
    </source>
</evidence>
<dbReference type="KEGG" id="aser:Asera_47170"/>
<dbReference type="NCBIfam" id="TIGR00739">
    <property type="entry name" value="yajC"/>
    <property type="match status" value="1"/>
</dbReference>
<proteinExistence type="inferred from homology"/>